<dbReference type="PROSITE" id="PS51683">
    <property type="entry name" value="SAM_OMT_II"/>
    <property type="match status" value="1"/>
</dbReference>
<protein>
    <submittedName>
        <fullName evidence="7">O-methyltransferase</fullName>
    </submittedName>
</protein>
<dbReference type="SUPFAM" id="SSF53335">
    <property type="entry name" value="S-adenosyl-L-methionine-dependent methyltransferases"/>
    <property type="match status" value="1"/>
</dbReference>
<dbReference type="GO" id="GO:0008171">
    <property type="term" value="F:O-methyltransferase activity"/>
    <property type="evidence" value="ECO:0007669"/>
    <property type="project" value="InterPro"/>
</dbReference>
<dbReference type="Gene3D" id="3.40.50.150">
    <property type="entry name" value="Vaccinia Virus protein VP39"/>
    <property type="match status" value="1"/>
</dbReference>
<dbReference type="FunFam" id="1.10.10.10:FF:000213">
    <property type="entry name" value="Coniferyl alcohol 9-O-methyltransferase"/>
    <property type="match status" value="1"/>
</dbReference>
<dbReference type="OrthoDB" id="757282at2759"/>
<feature type="active site" description="Proton acceptor" evidence="4">
    <location>
        <position position="260"/>
    </location>
</feature>
<evidence type="ECO:0000256" key="4">
    <source>
        <dbReference type="PIRSR" id="PIRSR005739-1"/>
    </source>
</evidence>
<evidence type="ECO:0000259" key="5">
    <source>
        <dbReference type="Pfam" id="PF00891"/>
    </source>
</evidence>
<dbReference type="Proteomes" id="UP001055439">
    <property type="component" value="Chromosome 4"/>
</dbReference>
<name>A0A9E7FJK6_9LILI</name>
<evidence type="ECO:0000256" key="2">
    <source>
        <dbReference type="ARBA" id="ARBA00022679"/>
    </source>
</evidence>
<dbReference type="PIRSF" id="PIRSF005739">
    <property type="entry name" value="O-mtase"/>
    <property type="match status" value="1"/>
</dbReference>
<dbReference type="GO" id="GO:0046983">
    <property type="term" value="F:protein dimerization activity"/>
    <property type="evidence" value="ECO:0007669"/>
    <property type="project" value="InterPro"/>
</dbReference>
<dbReference type="InterPro" id="IPR036390">
    <property type="entry name" value="WH_DNA-bd_sf"/>
</dbReference>
<feature type="domain" description="O-methyltransferase dimerisation" evidence="6">
    <location>
        <begin position="22"/>
        <end position="105"/>
    </location>
</feature>
<sequence>MENIRPVAEGIMEELEAQSEVWNHTFRFVTSMSVKCAVELGLPDAIHAHGGAATLPQLAAALSLPPAKLAALRRLMRVLVHAGCFAKQEDDAYALAPWSRLLVSSEHTAAAPFVVGMLHPLIVQSWHSLGAWFHGRAPTPFAAAHGKGIFETAREQPGFVAVFNEAMASDSRLVGQVLVKKHAGVFEGARSMVDVGGCTGTLAAIVAEAFPHLKCTVLDLPHVVAAAAAAGTPNNLDFVGGNMFDHIPSADIMLLKWILHDWSDAECVKILKRCREAIPSKQNGGKVIVIDIVLQGDEASGCDKSRESHLFLDMQLMVANGGMEREEHEWRKIFTDAGFSSYTIKGMGLRSLIEVYP</sequence>
<dbReference type="Pfam" id="PF08100">
    <property type="entry name" value="Dimerisation"/>
    <property type="match status" value="1"/>
</dbReference>
<evidence type="ECO:0000256" key="3">
    <source>
        <dbReference type="ARBA" id="ARBA00022691"/>
    </source>
</evidence>
<keyword evidence="2" id="KW-0808">Transferase</keyword>
<evidence type="ECO:0000313" key="8">
    <source>
        <dbReference type="Proteomes" id="UP001055439"/>
    </source>
</evidence>
<proteinExistence type="predicted"/>
<organism evidence="7 8">
    <name type="scientific">Musa troglodytarum</name>
    <name type="common">fe'i banana</name>
    <dbReference type="NCBI Taxonomy" id="320322"/>
    <lineage>
        <taxon>Eukaryota</taxon>
        <taxon>Viridiplantae</taxon>
        <taxon>Streptophyta</taxon>
        <taxon>Embryophyta</taxon>
        <taxon>Tracheophyta</taxon>
        <taxon>Spermatophyta</taxon>
        <taxon>Magnoliopsida</taxon>
        <taxon>Liliopsida</taxon>
        <taxon>Zingiberales</taxon>
        <taxon>Musaceae</taxon>
        <taxon>Musa</taxon>
    </lineage>
</organism>
<evidence type="ECO:0000313" key="7">
    <source>
        <dbReference type="EMBL" id="URD97444.1"/>
    </source>
</evidence>
<dbReference type="SUPFAM" id="SSF46785">
    <property type="entry name" value="Winged helix' DNA-binding domain"/>
    <property type="match status" value="1"/>
</dbReference>
<dbReference type="PANTHER" id="PTHR11746">
    <property type="entry name" value="O-METHYLTRANSFERASE"/>
    <property type="match status" value="1"/>
</dbReference>
<dbReference type="InterPro" id="IPR016461">
    <property type="entry name" value="COMT-like"/>
</dbReference>
<keyword evidence="3" id="KW-0949">S-adenosyl-L-methionine</keyword>
<dbReference type="InterPro" id="IPR029063">
    <property type="entry name" value="SAM-dependent_MTases_sf"/>
</dbReference>
<keyword evidence="8" id="KW-1185">Reference proteome</keyword>
<feature type="domain" description="O-methyltransferase C-terminal" evidence="5">
    <location>
        <begin position="126"/>
        <end position="340"/>
    </location>
</feature>
<dbReference type="Gene3D" id="1.10.10.10">
    <property type="entry name" value="Winged helix-like DNA-binding domain superfamily/Winged helix DNA-binding domain"/>
    <property type="match status" value="1"/>
</dbReference>
<dbReference type="AlphaFoldDB" id="A0A9E7FJK6"/>
<dbReference type="InterPro" id="IPR001077">
    <property type="entry name" value="COMT_C"/>
</dbReference>
<keyword evidence="1" id="KW-0489">Methyltransferase</keyword>
<dbReference type="FunFam" id="3.40.50.150:FF:000057">
    <property type="entry name" value="O-methyltransferase ZRP4"/>
    <property type="match status" value="1"/>
</dbReference>
<dbReference type="EMBL" id="CP097506">
    <property type="protein sequence ID" value="URD97444.1"/>
    <property type="molecule type" value="Genomic_DNA"/>
</dbReference>
<accession>A0A9E7FJK6</accession>
<dbReference type="GO" id="GO:0032259">
    <property type="term" value="P:methylation"/>
    <property type="evidence" value="ECO:0007669"/>
    <property type="project" value="UniProtKB-KW"/>
</dbReference>
<dbReference type="InterPro" id="IPR036388">
    <property type="entry name" value="WH-like_DNA-bd_sf"/>
</dbReference>
<evidence type="ECO:0000256" key="1">
    <source>
        <dbReference type="ARBA" id="ARBA00022603"/>
    </source>
</evidence>
<evidence type="ECO:0000259" key="6">
    <source>
        <dbReference type="Pfam" id="PF08100"/>
    </source>
</evidence>
<reference evidence="7" key="1">
    <citation type="submission" date="2022-05" db="EMBL/GenBank/DDBJ databases">
        <title>The Musa troglodytarum L. genome provides insights into the mechanism of non-climacteric behaviour and enrichment of carotenoids.</title>
        <authorList>
            <person name="Wang J."/>
        </authorList>
    </citation>
    <scope>NUCLEOTIDE SEQUENCE</scope>
    <source>
        <tissue evidence="7">Leaf</tissue>
    </source>
</reference>
<gene>
    <name evidence="7" type="ORF">MUK42_30535</name>
</gene>
<dbReference type="InterPro" id="IPR012967">
    <property type="entry name" value="COMT_dimerisation"/>
</dbReference>
<dbReference type="Pfam" id="PF00891">
    <property type="entry name" value="Methyltransf_2"/>
    <property type="match status" value="1"/>
</dbReference>
<dbReference type="GO" id="GO:0008757">
    <property type="term" value="F:S-adenosylmethionine-dependent methyltransferase activity"/>
    <property type="evidence" value="ECO:0007669"/>
    <property type="project" value="UniProtKB-ARBA"/>
</dbReference>